<sequence>MKKPFWILGITFPIFTILVVLYYIHTETMVGSLHNVITIAVSFGITQLILGLFLGHRATEYTKFQAVVLFVLLSIISIGIDGIIYTILYEYIPNNFQGFSLEILLTAAMFSIALLIIPVILLNGLVLAMYIFLFHKTI</sequence>
<dbReference type="EMBL" id="NVCU01000126">
    <property type="protein sequence ID" value="PFT90971.1"/>
    <property type="molecule type" value="Genomic_DNA"/>
</dbReference>
<feature type="transmembrane region" description="Helical" evidence="1">
    <location>
        <begin position="66"/>
        <end position="88"/>
    </location>
</feature>
<evidence type="ECO:0000256" key="1">
    <source>
        <dbReference type="SAM" id="Phobius"/>
    </source>
</evidence>
<comment type="caution">
    <text evidence="2">The sequence shown here is derived from an EMBL/GenBank/DDBJ whole genome shotgun (WGS) entry which is preliminary data.</text>
</comment>
<keyword evidence="1" id="KW-0812">Transmembrane</keyword>
<keyword evidence="1" id="KW-0472">Membrane</keyword>
<proteinExistence type="predicted"/>
<feature type="transmembrane region" description="Helical" evidence="1">
    <location>
        <begin position="108"/>
        <end position="133"/>
    </location>
</feature>
<gene>
    <name evidence="2" type="ORF">COK81_15840</name>
</gene>
<dbReference type="Proteomes" id="UP000225910">
    <property type="component" value="Unassembled WGS sequence"/>
</dbReference>
<evidence type="ECO:0000313" key="3">
    <source>
        <dbReference type="Proteomes" id="UP000225910"/>
    </source>
</evidence>
<name>A0A9X7G1H6_BACTU</name>
<evidence type="ECO:0000313" key="2">
    <source>
        <dbReference type="EMBL" id="PFT90971.1"/>
    </source>
</evidence>
<protein>
    <submittedName>
        <fullName evidence="2">Uncharacterized protein</fullName>
    </submittedName>
</protein>
<reference evidence="2 3" key="1">
    <citation type="submission" date="2017-09" db="EMBL/GenBank/DDBJ databases">
        <title>Large-scale bioinformatics analysis of Bacillus genomes uncovers conserved roles of natural products in bacterial physiology.</title>
        <authorList>
            <consortium name="Agbiome Team Llc"/>
            <person name="Bleich R.M."/>
            <person name="Grubbs K.J."/>
            <person name="Santa Maria K.C."/>
            <person name="Allen S.E."/>
            <person name="Farag S."/>
            <person name="Shank E.A."/>
            <person name="Bowers A."/>
        </authorList>
    </citation>
    <scope>NUCLEOTIDE SEQUENCE [LARGE SCALE GENOMIC DNA]</scope>
    <source>
        <strain evidence="2 3">AFS064137</strain>
    </source>
</reference>
<dbReference type="AlphaFoldDB" id="A0A9X7G1H6"/>
<feature type="transmembrane region" description="Helical" evidence="1">
    <location>
        <begin position="5"/>
        <end position="24"/>
    </location>
</feature>
<keyword evidence="1" id="KW-1133">Transmembrane helix</keyword>
<organism evidence="2 3">
    <name type="scientific">Bacillus thuringiensis</name>
    <dbReference type="NCBI Taxonomy" id="1428"/>
    <lineage>
        <taxon>Bacteria</taxon>
        <taxon>Bacillati</taxon>
        <taxon>Bacillota</taxon>
        <taxon>Bacilli</taxon>
        <taxon>Bacillales</taxon>
        <taxon>Bacillaceae</taxon>
        <taxon>Bacillus</taxon>
        <taxon>Bacillus cereus group</taxon>
    </lineage>
</organism>
<accession>A0A9X7G1H6</accession>
<feature type="transmembrane region" description="Helical" evidence="1">
    <location>
        <begin position="36"/>
        <end position="54"/>
    </location>
</feature>